<reference evidence="2" key="2">
    <citation type="submission" date="2015-01" db="EMBL/GenBank/DDBJ databases">
        <title>Evolutionary Origins and Diversification of the Mycorrhizal Mutualists.</title>
        <authorList>
            <consortium name="DOE Joint Genome Institute"/>
            <consortium name="Mycorrhizal Genomics Consortium"/>
            <person name="Kohler A."/>
            <person name="Kuo A."/>
            <person name="Nagy L.G."/>
            <person name="Floudas D."/>
            <person name="Copeland A."/>
            <person name="Barry K.W."/>
            <person name="Cichocki N."/>
            <person name="Veneault-Fourrey C."/>
            <person name="LaButti K."/>
            <person name="Lindquist E.A."/>
            <person name="Lipzen A."/>
            <person name="Lundell T."/>
            <person name="Morin E."/>
            <person name="Murat C."/>
            <person name="Riley R."/>
            <person name="Ohm R."/>
            <person name="Sun H."/>
            <person name="Tunlid A."/>
            <person name="Henrissat B."/>
            <person name="Grigoriev I.V."/>
            <person name="Hibbett D.S."/>
            <person name="Martin F."/>
        </authorList>
    </citation>
    <scope>NUCLEOTIDE SEQUENCE [LARGE SCALE GENOMIC DNA]</scope>
    <source>
        <strain evidence="2">Marx 270</strain>
    </source>
</reference>
<proteinExistence type="predicted"/>
<organism evidence="1 2">
    <name type="scientific">Pisolithus tinctorius Marx 270</name>
    <dbReference type="NCBI Taxonomy" id="870435"/>
    <lineage>
        <taxon>Eukaryota</taxon>
        <taxon>Fungi</taxon>
        <taxon>Dikarya</taxon>
        <taxon>Basidiomycota</taxon>
        <taxon>Agaricomycotina</taxon>
        <taxon>Agaricomycetes</taxon>
        <taxon>Agaricomycetidae</taxon>
        <taxon>Boletales</taxon>
        <taxon>Sclerodermatineae</taxon>
        <taxon>Pisolithaceae</taxon>
        <taxon>Pisolithus</taxon>
    </lineage>
</organism>
<dbReference type="EMBL" id="KN831968">
    <property type="protein sequence ID" value="KIO05001.1"/>
    <property type="molecule type" value="Genomic_DNA"/>
</dbReference>
<dbReference type="OrthoDB" id="2846732at2759"/>
<evidence type="ECO:0000313" key="1">
    <source>
        <dbReference type="EMBL" id="KIO05001.1"/>
    </source>
</evidence>
<dbReference type="HOGENOM" id="CLU_018003_0_1_1"/>
<dbReference type="InParanoid" id="A0A0C3PAQ3"/>
<dbReference type="SUPFAM" id="SSF52540">
    <property type="entry name" value="P-loop containing nucleoside triphosphate hydrolases"/>
    <property type="match status" value="1"/>
</dbReference>
<evidence type="ECO:0000313" key="2">
    <source>
        <dbReference type="Proteomes" id="UP000054217"/>
    </source>
</evidence>
<protein>
    <submittedName>
        <fullName evidence="1">Uncharacterized protein</fullName>
    </submittedName>
</protein>
<name>A0A0C3PAQ3_PISTI</name>
<dbReference type="Gene3D" id="3.40.50.300">
    <property type="entry name" value="P-loop containing nucleotide triphosphate hydrolases"/>
    <property type="match status" value="1"/>
</dbReference>
<keyword evidence="2" id="KW-1185">Reference proteome</keyword>
<dbReference type="STRING" id="870435.A0A0C3PAQ3"/>
<accession>A0A0C3PAQ3</accession>
<dbReference type="AlphaFoldDB" id="A0A0C3PAQ3"/>
<reference evidence="1 2" key="1">
    <citation type="submission" date="2014-04" db="EMBL/GenBank/DDBJ databases">
        <authorList>
            <consortium name="DOE Joint Genome Institute"/>
            <person name="Kuo A."/>
            <person name="Kohler A."/>
            <person name="Costa M.D."/>
            <person name="Nagy L.G."/>
            <person name="Floudas D."/>
            <person name="Copeland A."/>
            <person name="Barry K.W."/>
            <person name="Cichocki N."/>
            <person name="Veneault-Fourrey C."/>
            <person name="LaButti K."/>
            <person name="Lindquist E.A."/>
            <person name="Lipzen A."/>
            <person name="Lundell T."/>
            <person name="Morin E."/>
            <person name="Murat C."/>
            <person name="Sun H."/>
            <person name="Tunlid A."/>
            <person name="Henrissat B."/>
            <person name="Grigoriev I.V."/>
            <person name="Hibbett D.S."/>
            <person name="Martin F."/>
            <person name="Nordberg H.P."/>
            <person name="Cantor M.N."/>
            <person name="Hua S.X."/>
        </authorList>
    </citation>
    <scope>NUCLEOTIDE SEQUENCE [LARGE SCALE GENOMIC DNA]</scope>
    <source>
        <strain evidence="1 2">Marx 270</strain>
    </source>
</reference>
<gene>
    <name evidence="1" type="ORF">M404DRAFT_531377</name>
</gene>
<sequence length="221" mass="24539">MGPTGSEKSNFINKLVGCGGESNTGKPISPTQGIREFILDVSRDKRYVFVDTPEFVNAPQSDQDVLRRVVDWLRNKYLQHVEITGVIYTHPTTDNRMPTSVRENLANFSELCAENAAQPVRLVTTRCDEVNDAGKVPSWISLLEGGLWKPPIVADARHEQFVNTQSSALNIVNGLVGQDAQLTSEEVRGADMQLNEISVTGTWISSIPQWFSSWFSTRSSL</sequence>
<dbReference type="CDD" id="cd00882">
    <property type="entry name" value="Ras_like_GTPase"/>
    <property type="match status" value="1"/>
</dbReference>
<dbReference type="Proteomes" id="UP000054217">
    <property type="component" value="Unassembled WGS sequence"/>
</dbReference>
<dbReference type="InterPro" id="IPR027417">
    <property type="entry name" value="P-loop_NTPase"/>
</dbReference>